<feature type="region of interest" description="Disordered" evidence="2">
    <location>
        <begin position="107"/>
        <end position="126"/>
    </location>
</feature>
<protein>
    <submittedName>
        <fullName evidence="3">Uncharacterized protein</fullName>
    </submittedName>
</protein>
<comment type="caution">
    <text evidence="3">The sequence shown here is derived from an EMBL/GenBank/DDBJ whole genome shotgun (WGS) entry which is preliminary data.</text>
</comment>
<organism evidence="3 4">
    <name type="scientific">Cotesia glomerata</name>
    <name type="common">Lepidopteran parasitic wasp</name>
    <name type="synonym">Apanteles glomeratus</name>
    <dbReference type="NCBI Taxonomy" id="32391"/>
    <lineage>
        <taxon>Eukaryota</taxon>
        <taxon>Metazoa</taxon>
        <taxon>Ecdysozoa</taxon>
        <taxon>Arthropoda</taxon>
        <taxon>Hexapoda</taxon>
        <taxon>Insecta</taxon>
        <taxon>Pterygota</taxon>
        <taxon>Neoptera</taxon>
        <taxon>Endopterygota</taxon>
        <taxon>Hymenoptera</taxon>
        <taxon>Apocrita</taxon>
        <taxon>Ichneumonoidea</taxon>
        <taxon>Braconidae</taxon>
        <taxon>Microgastrinae</taxon>
        <taxon>Cotesia</taxon>
    </lineage>
</organism>
<feature type="compositionally biased region" description="Polar residues" evidence="2">
    <location>
        <begin position="107"/>
        <end position="121"/>
    </location>
</feature>
<accession>A0AAV7IDE8</accession>
<dbReference type="EMBL" id="JAHXZJ010001864">
    <property type="protein sequence ID" value="KAH0549764.1"/>
    <property type="molecule type" value="Genomic_DNA"/>
</dbReference>
<dbReference type="AlphaFoldDB" id="A0AAV7IDE8"/>
<gene>
    <name evidence="3" type="ORF">KQX54_013680</name>
</gene>
<feature type="coiled-coil region" evidence="1">
    <location>
        <begin position="147"/>
        <end position="182"/>
    </location>
</feature>
<evidence type="ECO:0000313" key="4">
    <source>
        <dbReference type="Proteomes" id="UP000826195"/>
    </source>
</evidence>
<evidence type="ECO:0000256" key="2">
    <source>
        <dbReference type="SAM" id="MobiDB-lite"/>
    </source>
</evidence>
<proteinExistence type="predicted"/>
<sequence>MVILDDLFDNMNTNDAENTDTRAKKMNNGESSAVRENKNTSNPVQKVTFDAKSSISKENVSDNETTNDEEDVIGDFHSDRKFIGAEKTNNRKSSRAEMIKKLPNSVNSTKFNVKPGTSKSGNIDVPENGQEKIQITSDKHVQLDNHLAQLHQQRKFEEKRLKEEEQAILERQELERQRHRIAAYRDANTADTPSRFIIRMAHAIWPTAELAQRVIRKQSYTGDRKSLTPRKVELLSYRFEEFLIDRNYSEERTGFELAKMNKYSGESITSAKKKLGFSKGKQLN</sequence>
<dbReference type="Proteomes" id="UP000826195">
    <property type="component" value="Unassembled WGS sequence"/>
</dbReference>
<keyword evidence="1" id="KW-0175">Coiled coil</keyword>
<name>A0AAV7IDE8_COTGL</name>
<keyword evidence="4" id="KW-1185">Reference proteome</keyword>
<evidence type="ECO:0000256" key="1">
    <source>
        <dbReference type="SAM" id="Coils"/>
    </source>
</evidence>
<evidence type="ECO:0000313" key="3">
    <source>
        <dbReference type="EMBL" id="KAH0549764.1"/>
    </source>
</evidence>
<feature type="region of interest" description="Disordered" evidence="2">
    <location>
        <begin position="12"/>
        <end position="42"/>
    </location>
</feature>
<reference evidence="3 4" key="1">
    <citation type="journal article" date="2021" name="J. Hered.">
        <title>A chromosome-level genome assembly of the parasitoid wasp, Cotesia glomerata (Hymenoptera: Braconidae).</title>
        <authorList>
            <person name="Pinto B.J."/>
            <person name="Weis J.J."/>
            <person name="Gamble T."/>
            <person name="Ode P.J."/>
            <person name="Paul R."/>
            <person name="Zaspel J.M."/>
        </authorList>
    </citation>
    <scope>NUCLEOTIDE SEQUENCE [LARGE SCALE GENOMIC DNA]</scope>
    <source>
        <strain evidence="3">CgM1</strain>
    </source>
</reference>